<feature type="transmembrane region" description="Helical" evidence="2">
    <location>
        <begin position="81"/>
        <end position="101"/>
    </location>
</feature>
<feature type="transmembrane region" description="Helical" evidence="2">
    <location>
        <begin position="7"/>
        <end position="29"/>
    </location>
</feature>
<dbReference type="Pfam" id="PF02517">
    <property type="entry name" value="Rce1-like"/>
    <property type="match status" value="1"/>
</dbReference>
<feature type="transmembrane region" description="Helical" evidence="2">
    <location>
        <begin position="154"/>
        <end position="172"/>
    </location>
</feature>
<feature type="transmembrane region" description="Helical" evidence="2">
    <location>
        <begin position="41"/>
        <end position="60"/>
    </location>
</feature>
<protein>
    <submittedName>
        <fullName evidence="4">CPBP family intramembrane metalloprotease</fullName>
    </submittedName>
</protein>
<reference evidence="5" key="1">
    <citation type="submission" date="2019-03" db="EMBL/GenBank/DDBJ databases">
        <title>Weissella sp. 26KH-42 Genome sequencing.</title>
        <authorList>
            <person name="Heo J."/>
            <person name="Kim S.-J."/>
            <person name="Kim J.-S."/>
            <person name="Hong S.-B."/>
            <person name="Kwon S.-W."/>
        </authorList>
    </citation>
    <scope>NUCLEOTIDE SEQUENCE [LARGE SCALE GENOMIC DNA]</scope>
    <source>
        <strain evidence="5">26KH-42</strain>
    </source>
</reference>
<keyword evidence="4" id="KW-0482">Metalloprotease</keyword>
<keyword evidence="2" id="KW-1133">Transmembrane helix</keyword>
<name>A0A4P6YTQ8_9LACO</name>
<proteinExistence type="inferred from homology"/>
<comment type="similarity">
    <text evidence="1">Belongs to the UPF0177 family.</text>
</comment>
<dbReference type="GO" id="GO:0008237">
    <property type="term" value="F:metallopeptidase activity"/>
    <property type="evidence" value="ECO:0007669"/>
    <property type="project" value="UniProtKB-KW"/>
</dbReference>
<evidence type="ECO:0000256" key="2">
    <source>
        <dbReference type="SAM" id="Phobius"/>
    </source>
</evidence>
<dbReference type="Proteomes" id="UP000292886">
    <property type="component" value="Chromosome"/>
</dbReference>
<keyword evidence="2" id="KW-0812">Transmembrane</keyword>
<evidence type="ECO:0000313" key="5">
    <source>
        <dbReference type="Proteomes" id="UP000292886"/>
    </source>
</evidence>
<keyword evidence="4" id="KW-0378">Hydrolase</keyword>
<dbReference type="EMBL" id="CP037940">
    <property type="protein sequence ID" value="QBO36148.1"/>
    <property type="molecule type" value="Genomic_DNA"/>
</dbReference>
<dbReference type="PANTHER" id="PTHR36435:SF1">
    <property type="entry name" value="CAAX AMINO TERMINAL PROTEASE FAMILY PROTEIN"/>
    <property type="match status" value="1"/>
</dbReference>
<dbReference type="GO" id="GO:0004175">
    <property type="term" value="F:endopeptidase activity"/>
    <property type="evidence" value="ECO:0007669"/>
    <property type="project" value="UniProtKB-ARBA"/>
</dbReference>
<dbReference type="InterPro" id="IPR003675">
    <property type="entry name" value="Rce1/LyrA-like_dom"/>
</dbReference>
<dbReference type="InterPro" id="IPR052710">
    <property type="entry name" value="CAAX_protease"/>
</dbReference>
<keyword evidence="4" id="KW-0645">Protease</keyword>
<evidence type="ECO:0000259" key="3">
    <source>
        <dbReference type="Pfam" id="PF02517"/>
    </source>
</evidence>
<dbReference type="PANTHER" id="PTHR36435">
    <property type="entry name" value="SLR1288 PROTEIN"/>
    <property type="match status" value="1"/>
</dbReference>
<accession>A0A4P6YTQ8</accession>
<sequence>MAIKSIFSFVLNIIGIAFLQFFIQLRIIPIMPDMNNSSLNAIVWFTLISVFTVVVMLYIFSNYETNWRTFLNPKTINWKTVFIGLLLVTFVSIIAGIQITIGHTPVVNQHSFTKLFGMTNTTKIILTTISMVVVGPFLEEVLFRGVIFSFIERYVSIDWLTIILTAAIFSLAHGWTDLQTFVSHFFVGLITGWIRCNQRNLLSSTLVHGLCNGILIIIDSTV</sequence>
<dbReference type="GO" id="GO:0006508">
    <property type="term" value="P:proteolysis"/>
    <property type="evidence" value="ECO:0007669"/>
    <property type="project" value="UniProtKB-KW"/>
</dbReference>
<evidence type="ECO:0000313" key="4">
    <source>
        <dbReference type="EMBL" id="QBO36148.1"/>
    </source>
</evidence>
<organism evidence="4 5">
    <name type="scientific">Periweissella cryptocerci</name>
    <dbReference type="NCBI Taxonomy" id="2506420"/>
    <lineage>
        <taxon>Bacteria</taxon>
        <taxon>Bacillati</taxon>
        <taxon>Bacillota</taxon>
        <taxon>Bacilli</taxon>
        <taxon>Lactobacillales</taxon>
        <taxon>Lactobacillaceae</taxon>
        <taxon>Periweissella</taxon>
    </lineage>
</organism>
<evidence type="ECO:0000256" key="1">
    <source>
        <dbReference type="ARBA" id="ARBA00009067"/>
    </source>
</evidence>
<keyword evidence="5" id="KW-1185">Reference proteome</keyword>
<dbReference type="KEGG" id="wei:EQG49_06585"/>
<dbReference type="GO" id="GO:0080120">
    <property type="term" value="P:CAAX-box protein maturation"/>
    <property type="evidence" value="ECO:0007669"/>
    <property type="project" value="UniProtKB-ARBA"/>
</dbReference>
<dbReference type="OrthoDB" id="8607342at2"/>
<dbReference type="AlphaFoldDB" id="A0A4P6YTQ8"/>
<dbReference type="RefSeq" id="WP_133363226.1">
    <property type="nucleotide sequence ID" value="NZ_CP037940.1"/>
</dbReference>
<gene>
    <name evidence="4" type="ORF">EQG49_06585</name>
</gene>
<feature type="domain" description="CAAX prenyl protease 2/Lysostaphin resistance protein A-like" evidence="3">
    <location>
        <begin position="124"/>
        <end position="213"/>
    </location>
</feature>
<keyword evidence="2" id="KW-0472">Membrane</keyword>
<feature type="transmembrane region" description="Helical" evidence="2">
    <location>
        <begin position="121"/>
        <end position="142"/>
    </location>
</feature>